<dbReference type="GeneID" id="14903011"/>
<sequence length="110" mass="13531">MMAKKENIFKIQFNFLVHFYLIVLVKQLLVLQNRFQGKKMTEIYRKYKNLQMRLMFKFLEIKLLINILIGLKNMLLQRKNQLNKLLEFFNRIFFRKTIIKSLIFNAKVKI</sequence>
<evidence type="ECO:0008006" key="4">
    <source>
        <dbReference type="Google" id="ProtNLM"/>
    </source>
</evidence>
<proteinExistence type="predicted"/>
<dbReference type="RefSeq" id="XP_004023834.1">
    <property type="nucleotide sequence ID" value="XM_004023785.1"/>
</dbReference>
<feature type="transmembrane region" description="Helical" evidence="1">
    <location>
        <begin position="50"/>
        <end position="71"/>
    </location>
</feature>
<dbReference type="EMBL" id="GL984396">
    <property type="protein sequence ID" value="EGR26950.1"/>
    <property type="molecule type" value="Genomic_DNA"/>
</dbReference>
<evidence type="ECO:0000256" key="1">
    <source>
        <dbReference type="SAM" id="Phobius"/>
    </source>
</evidence>
<organism evidence="2 3">
    <name type="scientific">Ichthyophthirius multifiliis</name>
    <name type="common">White spot disease agent</name>
    <name type="synonym">Ich</name>
    <dbReference type="NCBI Taxonomy" id="5932"/>
    <lineage>
        <taxon>Eukaryota</taxon>
        <taxon>Sar</taxon>
        <taxon>Alveolata</taxon>
        <taxon>Ciliophora</taxon>
        <taxon>Intramacronucleata</taxon>
        <taxon>Oligohymenophorea</taxon>
        <taxon>Hymenostomatida</taxon>
        <taxon>Ophryoglenina</taxon>
        <taxon>Ichthyophthirius</taxon>
    </lineage>
</organism>
<dbReference type="Proteomes" id="UP000008983">
    <property type="component" value="Unassembled WGS sequence"/>
</dbReference>
<evidence type="ECO:0000313" key="2">
    <source>
        <dbReference type="EMBL" id="EGR26950.1"/>
    </source>
</evidence>
<reference evidence="2 3" key="1">
    <citation type="submission" date="2011-07" db="EMBL/GenBank/DDBJ databases">
        <authorList>
            <person name="Coyne R."/>
            <person name="Brami D."/>
            <person name="Johnson J."/>
            <person name="Hostetler J."/>
            <person name="Hannick L."/>
            <person name="Clark T."/>
            <person name="Cassidy-Hanley D."/>
            <person name="Inman J."/>
        </authorList>
    </citation>
    <scope>NUCLEOTIDE SEQUENCE [LARGE SCALE GENOMIC DNA]</scope>
    <source>
        <strain evidence="2 3">G5</strain>
    </source>
</reference>
<keyword evidence="1" id="KW-0472">Membrane</keyword>
<keyword evidence="1" id="KW-1133">Transmembrane helix</keyword>
<keyword evidence="3" id="KW-1185">Reference proteome</keyword>
<accession>G0R6F9</accession>
<feature type="transmembrane region" description="Helical" evidence="1">
    <location>
        <begin position="12"/>
        <end position="30"/>
    </location>
</feature>
<dbReference type="InParanoid" id="G0R6F9"/>
<dbReference type="AlphaFoldDB" id="G0R6F9"/>
<keyword evidence="1" id="KW-0812">Transmembrane</keyword>
<protein>
    <recommendedName>
        <fullName evidence="4">Transmembrane protein</fullName>
    </recommendedName>
</protein>
<name>G0R6F9_ICHMU</name>
<gene>
    <name evidence="2" type="ORF">IMG5_204010</name>
</gene>
<evidence type="ECO:0000313" key="3">
    <source>
        <dbReference type="Proteomes" id="UP000008983"/>
    </source>
</evidence>